<proteinExistence type="predicted"/>
<dbReference type="EMBL" id="JABWMJ010000002">
    <property type="protein sequence ID" value="NUZ05393.1"/>
    <property type="molecule type" value="Genomic_DNA"/>
</dbReference>
<evidence type="ECO:0008006" key="3">
    <source>
        <dbReference type="Google" id="ProtNLM"/>
    </source>
</evidence>
<sequence length="318" mass="34410">MHLLIPFASAVAEAAEHVLREAELPNLARLLRELAPASEDRADEYTLSPPHERALAGLRGWRGADGALPFAAHAAAADGIDVGTAAWGLLTPVHWHVGRDTVTLVDPSALALNADESRALFDAVRELFASEGLAPTWGAAGRWYVAADGLDGYPTASIDRAIGRSVDHWLRSQGELPDAARRLSRTVQRLQSECQMLLYSHPVNEAREGRGTLPVNSFWLSGCGRAQPTPALDVVVDSSLRTPMLAGDWRGWAAAWRALDAGTVGSLADAASRGEHVALTLCGERAWQRLERAPRSWLGRVAARWQRGEPVQQRLLAL</sequence>
<dbReference type="Proteomes" id="UP000529637">
    <property type="component" value="Unassembled WGS sequence"/>
</dbReference>
<evidence type="ECO:0000313" key="2">
    <source>
        <dbReference type="Proteomes" id="UP000529637"/>
    </source>
</evidence>
<dbReference type="AlphaFoldDB" id="A0A7Y6NLH6"/>
<reference evidence="1 2" key="1">
    <citation type="submission" date="2020-06" db="EMBL/GenBank/DDBJ databases">
        <title>Schlegella sp. ID0723 isolated from air conditioner.</title>
        <authorList>
            <person name="Kim D.Y."/>
            <person name="Kim D.-U."/>
        </authorList>
    </citation>
    <scope>NUCLEOTIDE SEQUENCE [LARGE SCALE GENOMIC DNA]</scope>
    <source>
        <strain evidence="1 2">ID0723</strain>
    </source>
</reference>
<comment type="caution">
    <text evidence="1">The sequence shown here is derived from an EMBL/GenBank/DDBJ whole genome shotgun (WGS) entry which is preliminary data.</text>
</comment>
<organism evidence="1 2">
    <name type="scientific">Piscinibacter koreensis</name>
    <dbReference type="NCBI Taxonomy" id="2742824"/>
    <lineage>
        <taxon>Bacteria</taxon>
        <taxon>Pseudomonadati</taxon>
        <taxon>Pseudomonadota</taxon>
        <taxon>Betaproteobacteria</taxon>
        <taxon>Burkholderiales</taxon>
        <taxon>Sphaerotilaceae</taxon>
        <taxon>Piscinibacter</taxon>
    </lineage>
</organism>
<evidence type="ECO:0000313" key="1">
    <source>
        <dbReference type="EMBL" id="NUZ05393.1"/>
    </source>
</evidence>
<name>A0A7Y6NLH6_9BURK</name>
<accession>A0A7Y6NLH6</accession>
<keyword evidence="2" id="KW-1185">Reference proteome</keyword>
<gene>
    <name evidence="1" type="ORF">HQN59_06415</name>
</gene>
<dbReference type="RefSeq" id="WP_176067205.1">
    <property type="nucleotide sequence ID" value="NZ_JABWMJ010000002.1"/>
</dbReference>
<protein>
    <recommendedName>
        <fullName evidence="3">Phosphoglycerate mutase</fullName>
    </recommendedName>
</protein>